<dbReference type="InterPro" id="IPR017871">
    <property type="entry name" value="ABC_transporter-like_CS"/>
</dbReference>
<feature type="transmembrane region" description="Helical" evidence="13">
    <location>
        <begin position="657"/>
        <end position="678"/>
    </location>
</feature>
<keyword evidence="3" id="KW-0813">Transport</keyword>
<dbReference type="SUPFAM" id="SSF52540">
    <property type="entry name" value="P-loop containing nucleoside triphosphate hydrolases"/>
    <property type="match status" value="2"/>
</dbReference>
<dbReference type="EMBL" id="JABEQY010000035">
    <property type="protein sequence ID" value="NNH67210.1"/>
    <property type="molecule type" value="Genomic_DNA"/>
</dbReference>
<dbReference type="GO" id="GO:0016887">
    <property type="term" value="F:ATP hydrolysis activity"/>
    <property type="evidence" value="ECO:0007669"/>
    <property type="project" value="InterPro"/>
</dbReference>
<keyword evidence="6 13" id="KW-0812">Transmembrane</keyword>
<protein>
    <submittedName>
        <fullName evidence="15">ATP-binding cassette domain-containing protein</fullName>
    </submittedName>
</protein>
<feature type="transmembrane region" description="Helical" evidence="13">
    <location>
        <begin position="749"/>
        <end position="772"/>
    </location>
</feature>
<comment type="subcellular location">
    <subcellularLocation>
        <location evidence="1">Cell membrane</location>
        <topology evidence="1">Multi-pass membrane protein</topology>
    </subcellularLocation>
</comment>
<organism evidence="15 16">
    <name type="scientific">Rhizobium laguerreae</name>
    <dbReference type="NCBI Taxonomy" id="1076926"/>
    <lineage>
        <taxon>Bacteria</taxon>
        <taxon>Pseudomonadati</taxon>
        <taxon>Pseudomonadota</taxon>
        <taxon>Alphaproteobacteria</taxon>
        <taxon>Hyphomicrobiales</taxon>
        <taxon>Rhizobiaceae</taxon>
        <taxon>Rhizobium/Agrobacterium group</taxon>
        <taxon>Rhizobium</taxon>
    </lineage>
</organism>
<dbReference type="CDD" id="cd03216">
    <property type="entry name" value="ABC_Carb_Monos_I"/>
    <property type="match status" value="1"/>
</dbReference>
<keyword evidence="9 15" id="KW-0067">ATP-binding</keyword>
<dbReference type="GO" id="GO:0005524">
    <property type="term" value="F:ATP binding"/>
    <property type="evidence" value="ECO:0007669"/>
    <property type="project" value="UniProtKB-KW"/>
</dbReference>
<evidence type="ECO:0000313" key="15">
    <source>
        <dbReference type="EMBL" id="NNH67210.1"/>
    </source>
</evidence>
<keyword evidence="11 13" id="KW-1133">Transmembrane helix</keyword>
<evidence type="ECO:0000256" key="4">
    <source>
        <dbReference type="ARBA" id="ARBA00022475"/>
    </source>
</evidence>
<feature type="transmembrane region" description="Helical" evidence="13">
    <location>
        <begin position="698"/>
        <end position="719"/>
    </location>
</feature>
<dbReference type="InterPro" id="IPR003593">
    <property type="entry name" value="AAA+_ATPase"/>
</dbReference>
<keyword evidence="10" id="KW-1278">Translocase</keyword>
<dbReference type="GO" id="GO:0022857">
    <property type="term" value="F:transmembrane transporter activity"/>
    <property type="evidence" value="ECO:0007669"/>
    <property type="project" value="InterPro"/>
</dbReference>
<dbReference type="PANTHER" id="PTHR43790">
    <property type="entry name" value="CARBOHYDRATE TRANSPORT ATP-BINDING PROTEIN MG119-RELATED"/>
    <property type="match status" value="1"/>
</dbReference>
<gene>
    <name evidence="15" type="ORF">HLI17_28775</name>
</gene>
<feature type="transmembrane region" description="Helical" evidence="13">
    <location>
        <begin position="804"/>
        <end position="823"/>
    </location>
</feature>
<dbReference type="InterPro" id="IPR001851">
    <property type="entry name" value="ABC_transp_permease"/>
</dbReference>
<sequence>MLDISGRPAVAETTENGQVVASLDSVTKVFGGTVAVADVSIQLRAGEVLALLGENGAGKSTCVKLLAGVHRPDGGQVVMLGKPVAFASPLEAQRAGVAVMHQHPGLFPDLSIAENLFIGQTGLRWKLDHRQMQSEATRLLTLVGLGVDVTAPLGRLRTSEQQLVEIARALSLDARVLIMDEPTAALSQREVERLFSVVDNLRTQGVAMMFVGHRMDEIYRVSDRIAVLRDGRHVGTEMTVDLSRERAVQMMVGRSLDGLYPRNAATPGDVVLDVRGLSCDGSFKDVSFQLRAGEILGFGGLVGSGRTEIARVLFGIDQPTAGTIGIAGKPMRFASPKDAMDNGIAYVSEDRIGQSLVMDFPILDNASLTVLDKATRGGLMSREKELGIARPFLDRLRLRFKSFDQPVGALSGGNQQKVVLSKWLATNPRILILDEPTQGIDVQTKADVHAMMTDLAGRGMAIILISSELPELLGMADRMIVLREGAVTAEFSRDEATQEKVIGAATDAIVRKVDGEIVAKPALHNGEKPPIPERAAQSPWRRILARRELGLFAAIAAVVVPISILNVRMLSGANLSALAMDAGLLMIVAVAQMLVVITRSIDLSVAAIIGLAAYGAASTIHMHPEIGVVGGVALACAIGLAAGFLNGLIVTYGRVPAIVVTLGTMSIFRGINSLWAGGTQVSADQVPQAWLDMTAANIFEVPAVLLIAIATLLVVAYILRNTSIGRELFAIGSNPGGASLIGIPARARILMAFSAAGLLAGFDGALWASRYATVDARVAYGFELTVIAAVVVGGIAVRGGSGTVLGVAAGALMLLIINNGLTLVRVDPLWLQGVYGLVILAAIGIDALVARRAAGKRRGAH</sequence>
<evidence type="ECO:0000256" key="10">
    <source>
        <dbReference type="ARBA" id="ARBA00022967"/>
    </source>
</evidence>
<dbReference type="CDD" id="cd06579">
    <property type="entry name" value="TM_PBP1_transp_AraH_like"/>
    <property type="match status" value="1"/>
</dbReference>
<dbReference type="Pfam" id="PF02653">
    <property type="entry name" value="BPD_transp_2"/>
    <property type="match status" value="1"/>
</dbReference>
<keyword evidence="5" id="KW-0762">Sugar transport</keyword>
<accession>A0A7Y2RAR1</accession>
<evidence type="ECO:0000256" key="3">
    <source>
        <dbReference type="ARBA" id="ARBA00022448"/>
    </source>
</evidence>
<keyword evidence="7" id="KW-0677">Repeat</keyword>
<comment type="caution">
    <text evidence="15">The sequence shown here is derived from an EMBL/GenBank/DDBJ whole genome shotgun (WGS) entry which is preliminary data.</text>
</comment>
<feature type="domain" description="ABC transporter" evidence="14">
    <location>
        <begin position="265"/>
        <end position="509"/>
    </location>
</feature>
<feature type="transmembrane region" description="Helical" evidence="13">
    <location>
        <begin position="575"/>
        <end position="596"/>
    </location>
</feature>
<feature type="domain" description="ABC transporter" evidence="14">
    <location>
        <begin position="21"/>
        <end position="255"/>
    </location>
</feature>
<dbReference type="SMART" id="SM00382">
    <property type="entry name" value="AAA"/>
    <property type="match status" value="2"/>
</dbReference>
<dbReference type="AlphaFoldDB" id="A0A7Y2RAR1"/>
<dbReference type="PROSITE" id="PS50893">
    <property type="entry name" value="ABC_TRANSPORTER_2"/>
    <property type="match status" value="2"/>
</dbReference>
<evidence type="ECO:0000256" key="1">
    <source>
        <dbReference type="ARBA" id="ARBA00004651"/>
    </source>
</evidence>
<evidence type="ECO:0000256" key="8">
    <source>
        <dbReference type="ARBA" id="ARBA00022741"/>
    </source>
</evidence>
<feature type="transmembrane region" description="Helical" evidence="13">
    <location>
        <begin position="549"/>
        <end position="569"/>
    </location>
</feature>
<evidence type="ECO:0000256" key="2">
    <source>
        <dbReference type="ARBA" id="ARBA00005417"/>
    </source>
</evidence>
<dbReference type="Gene3D" id="3.40.50.300">
    <property type="entry name" value="P-loop containing nucleotide triphosphate hydrolases"/>
    <property type="match status" value="2"/>
</dbReference>
<dbReference type="Pfam" id="PF00005">
    <property type="entry name" value="ABC_tran"/>
    <property type="match status" value="2"/>
</dbReference>
<reference evidence="15 16" key="1">
    <citation type="submission" date="2020-04" db="EMBL/GenBank/DDBJ databases">
        <title>Rhizobium bacterial biofertilizers improve the content of phenolic compounds of Lactuca sativa L. under non-saline and saline-stress conditions.</title>
        <authorList>
            <person name="Ayuso-Calles M."/>
            <person name="Garcia-Estevez I."/>
            <person name="Jimenez-Gomez A."/>
            <person name="Flores-Felix J.D."/>
            <person name="Escribano-Bailon M."/>
            <person name="Rivas R."/>
        </authorList>
    </citation>
    <scope>NUCLEOTIDE SEQUENCE [LARGE SCALE GENOMIC DNA]</scope>
    <source>
        <strain evidence="15 16">GPTR02</strain>
    </source>
</reference>
<dbReference type="RefSeq" id="WP_170282522.1">
    <property type="nucleotide sequence ID" value="NZ_JABEQY010000035.1"/>
</dbReference>
<name>A0A7Y2RAR1_9HYPH</name>
<keyword evidence="4" id="KW-1003">Cell membrane</keyword>
<feature type="transmembrane region" description="Helical" evidence="13">
    <location>
        <begin position="626"/>
        <end position="645"/>
    </location>
</feature>
<dbReference type="InterPro" id="IPR027417">
    <property type="entry name" value="P-loop_NTPase"/>
</dbReference>
<comment type="similarity">
    <text evidence="2">Belongs to the ABC transporter superfamily.</text>
</comment>
<evidence type="ECO:0000259" key="14">
    <source>
        <dbReference type="PROSITE" id="PS50893"/>
    </source>
</evidence>
<evidence type="ECO:0000256" key="6">
    <source>
        <dbReference type="ARBA" id="ARBA00022692"/>
    </source>
</evidence>
<feature type="transmembrane region" description="Helical" evidence="13">
    <location>
        <begin position="829"/>
        <end position="849"/>
    </location>
</feature>
<feature type="transmembrane region" description="Helical" evidence="13">
    <location>
        <begin position="778"/>
        <end position="797"/>
    </location>
</feature>
<dbReference type="PROSITE" id="PS00211">
    <property type="entry name" value="ABC_TRANSPORTER_1"/>
    <property type="match status" value="1"/>
</dbReference>
<dbReference type="GO" id="GO:0005886">
    <property type="term" value="C:plasma membrane"/>
    <property type="evidence" value="ECO:0007669"/>
    <property type="project" value="UniProtKB-SubCell"/>
</dbReference>
<keyword evidence="12 13" id="KW-0472">Membrane</keyword>
<evidence type="ECO:0000256" key="5">
    <source>
        <dbReference type="ARBA" id="ARBA00022597"/>
    </source>
</evidence>
<evidence type="ECO:0000256" key="13">
    <source>
        <dbReference type="SAM" id="Phobius"/>
    </source>
</evidence>
<dbReference type="Proteomes" id="UP000530654">
    <property type="component" value="Unassembled WGS sequence"/>
</dbReference>
<proteinExistence type="inferred from homology"/>
<dbReference type="CDD" id="cd03215">
    <property type="entry name" value="ABC_Carb_Monos_II"/>
    <property type="match status" value="1"/>
</dbReference>
<dbReference type="PANTHER" id="PTHR43790:SF3">
    <property type="entry name" value="D-ALLOSE IMPORT ATP-BINDING PROTEIN ALSA-RELATED"/>
    <property type="match status" value="1"/>
</dbReference>
<dbReference type="InterPro" id="IPR050107">
    <property type="entry name" value="ABC_carbohydrate_import_ATPase"/>
</dbReference>
<dbReference type="InterPro" id="IPR003439">
    <property type="entry name" value="ABC_transporter-like_ATP-bd"/>
</dbReference>
<evidence type="ECO:0000313" key="16">
    <source>
        <dbReference type="Proteomes" id="UP000530654"/>
    </source>
</evidence>
<evidence type="ECO:0000256" key="9">
    <source>
        <dbReference type="ARBA" id="ARBA00022840"/>
    </source>
</evidence>
<keyword evidence="8" id="KW-0547">Nucleotide-binding</keyword>
<evidence type="ECO:0000256" key="12">
    <source>
        <dbReference type="ARBA" id="ARBA00023136"/>
    </source>
</evidence>
<evidence type="ECO:0000256" key="7">
    <source>
        <dbReference type="ARBA" id="ARBA00022737"/>
    </source>
</evidence>
<evidence type="ECO:0000256" key="11">
    <source>
        <dbReference type="ARBA" id="ARBA00022989"/>
    </source>
</evidence>